<name>A0A6A4HFX6_9AGAR</name>
<evidence type="ECO:0000313" key="2">
    <source>
        <dbReference type="Proteomes" id="UP000799118"/>
    </source>
</evidence>
<accession>A0A6A4HFX6</accession>
<protein>
    <submittedName>
        <fullName evidence="1">Uncharacterized protein</fullName>
    </submittedName>
</protein>
<dbReference type="InterPro" id="IPR014710">
    <property type="entry name" value="RmlC-like_jellyroll"/>
</dbReference>
<dbReference type="AlphaFoldDB" id="A0A6A4HFX6"/>
<organism evidence="1 2">
    <name type="scientific">Gymnopus androsaceus JB14</name>
    <dbReference type="NCBI Taxonomy" id="1447944"/>
    <lineage>
        <taxon>Eukaryota</taxon>
        <taxon>Fungi</taxon>
        <taxon>Dikarya</taxon>
        <taxon>Basidiomycota</taxon>
        <taxon>Agaricomycotina</taxon>
        <taxon>Agaricomycetes</taxon>
        <taxon>Agaricomycetidae</taxon>
        <taxon>Agaricales</taxon>
        <taxon>Marasmiineae</taxon>
        <taxon>Omphalotaceae</taxon>
        <taxon>Gymnopus</taxon>
    </lineage>
</organism>
<dbReference type="OrthoDB" id="2819572at2759"/>
<dbReference type="EMBL" id="ML769508">
    <property type="protein sequence ID" value="KAE9396776.1"/>
    <property type="molecule type" value="Genomic_DNA"/>
</dbReference>
<gene>
    <name evidence="1" type="ORF">BT96DRAFT_996419</name>
</gene>
<dbReference type="Proteomes" id="UP000799118">
    <property type="component" value="Unassembled WGS sequence"/>
</dbReference>
<sequence>MSVRAFYHDKLPGDPTVPFDSSRPVPLETLASLKWDVFSVDGPDYEKNSQQLVQELGFTLSESSRTIFDSRGTAEAADSLTKAAIKKLLIISSDALSLNISGTQKVDIQDPVSGSWIRVEKSPGALQRIPAGSVRCLVPSDNRRIIFSKDARSDIQVVWDNDIEGHDLYREYRRRIGL</sequence>
<evidence type="ECO:0000313" key="1">
    <source>
        <dbReference type="EMBL" id="KAE9396776.1"/>
    </source>
</evidence>
<dbReference type="Gene3D" id="2.60.120.10">
    <property type="entry name" value="Jelly Rolls"/>
    <property type="match status" value="1"/>
</dbReference>
<proteinExistence type="predicted"/>
<reference evidence="1" key="1">
    <citation type="journal article" date="2019" name="Environ. Microbiol.">
        <title>Fungal ecological strategies reflected in gene transcription - a case study of two litter decomposers.</title>
        <authorList>
            <person name="Barbi F."/>
            <person name="Kohler A."/>
            <person name="Barry K."/>
            <person name="Baskaran P."/>
            <person name="Daum C."/>
            <person name="Fauchery L."/>
            <person name="Ihrmark K."/>
            <person name="Kuo A."/>
            <person name="LaButti K."/>
            <person name="Lipzen A."/>
            <person name="Morin E."/>
            <person name="Grigoriev I.V."/>
            <person name="Henrissat B."/>
            <person name="Lindahl B."/>
            <person name="Martin F."/>
        </authorList>
    </citation>
    <scope>NUCLEOTIDE SEQUENCE</scope>
    <source>
        <strain evidence="1">JB14</strain>
    </source>
</reference>
<keyword evidence="2" id="KW-1185">Reference proteome</keyword>